<dbReference type="InterPro" id="IPR020818">
    <property type="entry name" value="Chaperonin_GroES"/>
</dbReference>
<dbReference type="SMART" id="SM00883">
    <property type="entry name" value="Cpn10"/>
    <property type="match status" value="1"/>
</dbReference>
<organism evidence="2">
    <name type="scientific">uncultured virus</name>
    <dbReference type="NCBI Taxonomy" id="340016"/>
    <lineage>
        <taxon>Viruses</taxon>
        <taxon>environmental samples</taxon>
    </lineage>
</organism>
<keyword evidence="1" id="KW-0143">Chaperone</keyword>
<protein>
    <submittedName>
        <fullName evidence="2">Co-chaperonin GroES</fullName>
    </submittedName>
</protein>
<accession>A0A221S4G3</accession>
<dbReference type="Gene3D" id="2.30.33.40">
    <property type="entry name" value="GroES chaperonin"/>
    <property type="match status" value="1"/>
</dbReference>
<dbReference type="GO" id="GO:0044183">
    <property type="term" value="F:protein folding chaperone"/>
    <property type="evidence" value="ECO:0007669"/>
    <property type="project" value="InterPro"/>
</dbReference>
<sequence>MQHLIEVLPVGNKIIVHPLPKKEEQLASGILVAASVNAELLEGEIVAVSPQVAKDWDGSSLYKVGDIVLYNARKGVGQILNGQPYLWLDTQPHLEEIWGIKQ</sequence>
<dbReference type="Pfam" id="PF00166">
    <property type="entry name" value="Cpn10"/>
    <property type="match status" value="1"/>
</dbReference>
<name>A0A221S4G3_9VIRU</name>
<proteinExistence type="predicted"/>
<evidence type="ECO:0000256" key="1">
    <source>
        <dbReference type="ARBA" id="ARBA00023186"/>
    </source>
</evidence>
<gene>
    <name evidence="2" type="primary">groES</name>
</gene>
<reference evidence="2" key="1">
    <citation type="submission" date="2016-03" db="EMBL/GenBank/DDBJ databases">
        <title>Novel chaperonins are prevalent in the virioplankton and link to viral biology and ecology.</title>
        <authorList>
            <person name="Marine R.L."/>
            <person name="Nasko D.J."/>
            <person name="Polson S.W."/>
            <person name="Wommack K.E."/>
        </authorList>
    </citation>
    <scope>NUCLEOTIDE SEQUENCE</scope>
</reference>
<dbReference type="InterPro" id="IPR037124">
    <property type="entry name" value="Chaperonin_GroES_sf"/>
</dbReference>
<dbReference type="CDD" id="cd00320">
    <property type="entry name" value="cpn10"/>
    <property type="match status" value="1"/>
</dbReference>
<evidence type="ECO:0000313" key="2">
    <source>
        <dbReference type="EMBL" id="ASN63808.1"/>
    </source>
</evidence>
<dbReference type="InterPro" id="IPR011032">
    <property type="entry name" value="GroES-like_sf"/>
</dbReference>
<dbReference type="PRINTS" id="PR00297">
    <property type="entry name" value="CHAPERONIN10"/>
</dbReference>
<dbReference type="SUPFAM" id="SSF50129">
    <property type="entry name" value="GroES-like"/>
    <property type="match status" value="1"/>
</dbReference>
<dbReference type="EMBL" id="KU971214">
    <property type="protein sequence ID" value="ASN63808.1"/>
    <property type="molecule type" value="Genomic_DNA"/>
</dbReference>
<dbReference type="GO" id="GO:0005524">
    <property type="term" value="F:ATP binding"/>
    <property type="evidence" value="ECO:0007669"/>
    <property type="project" value="InterPro"/>
</dbReference>